<dbReference type="AlphaFoldDB" id="A0A2N0VIC3"/>
<keyword evidence="2" id="KW-1185">Reference proteome</keyword>
<organism evidence="1 2">
    <name type="scientific">Rhodohalobacter barkolensis</name>
    <dbReference type="NCBI Taxonomy" id="2053187"/>
    <lineage>
        <taxon>Bacteria</taxon>
        <taxon>Pseudomonadati</taxon>
        <taxon>Balneolota</taxon>
        <taxon>Balneolia</taxon>
        <taxon>Balneolales</taxon>
        <taxon>Balneolaceae</taxon>
        <taxon>Rhodohalobacter</taxon>
    </lineage>
</organism>
<accession>A0A2N0VIC3</accession>
<dbReference type="EMBL" id="PISP01000001">
    <property type="protein sequence ID" value="PKD43914.1"/>
    <property type="molecule type" value="Genomic_DNA"/>
</dbReference>
<dbReference type="RefSeq" id="WP_101071157.1">
    <property type="nucleotide sequence ID" value="NZ_PISP01000001.1"/>
</dbReference>
<evidence type="ECO:0000313" key="1">
    <source>
        <dbReference type="EMBL" id="PKD43914.1"/>
    </source>
</evidence>
<comment type="caution">
    <text evidence="1">The sequence shown here is derived from an EMBL/GenBank/DDBJ whole genome shotgun (WGS) entry which is preliminary data.</text>
</comment>
<proteinExistence type="predicted"/>
<gene>
    <name evidence="1" type="ORF">CWD77_00070</name>
</gene>
<sequence length="89" mass="10507">MDYIDKEEKEIIESYENEEWVSSGVELKKEIRQAAKNSTLKNKRINIRLTEKDFKDIQVKAMEEGIPYQKLISSIIHKYNKGELKTDSE</sequence>
<name>A0A2N0VIC3_9BACT</name>
<evidence type="ECO:0000313" key="2">
    <source>
        <dbReference type="Proteomes" id="UP000233398"/>
    </source>
</evidence>
<protein>
    <submittedName>
        <fullName evidence="1">Antitoxin</fullName>
    </submittedName>
</protein>
<dbReference type="Proteomes" id="UP000233398">
    <property type="component" value="Unassembled WGS sequence"/>
</dbReference>
<dbReference type="OrthoDB" id="595481at2"/>
<reference evidence="1 2" key="1">
    <citation type="submission" date="2017-11" db="EMBL/GenBank/DDBJ databases">
        <title>Rhodohalobacter 15182 sp. nov., isolated from a salt lake.</title>
        <authorList>
            <person name="Han S."/>
        </authorList>
    </citation>
    <scope>NUCLEOTIDE SEQUENCE [LARGE SCALE GENOMIC DNA]</scope>
    <source>
        <strain evidence="1 2">15182</strain>
    </source>
</reference>